<dbReference type="Proteomes" id="UP000198287">
    <property type="component" value="Unassembled WGS sequence"/>
</dbReference>
<keyword evidence="3 9" id="KW-0808">Transferase</keyword>
<dbReference type="Pfam" id="PF05679">
    <property type="entry name" value="CHGN"/>
    <property type="match status" value="1"/>
</dbReference>
<dbReference type="InterPro" id="IPR008428">
    <property type="entry name" value="Chond_GalNAc"/>
</dbReference>
<name>A0A226E3C7_FOLCA</name>
<protein>
    <recommendedName>
        <fullName evidence="9">Hexosyltransferase</fullName>
        <ecNumber evidence="9">2.4.1.-</ecNumber>
    </recommendedName>
</protein>
<comment type="subcellular location">
    <subcellularLocation>
        <location evidence="1 9">Golgi apparatus</location>
        <location evidence="1 9">Golgi stack membrane</location>
        <topology evidence="1 9">Single-pass type II membrane protein</topology>
    </subcellularLocation>
</comment>
<evidence type="ECO:0000256" key="1">
    <source>
        <dbReference type="ARBA" id="ARBA00004447"/>
    </source>
</evidence>
<dbReference type="PANTHER" id="PTHR12369">
    <property type="entry name" value="CHONDROITIN SYNTHASE"/>
    <property type="match status" value="1"/>
</dbReference>
<evidence type="ECO:0000256" key="4">
    <source>
        <dbReference type="ARBA" id="ARBA00022692"/>
    </source>
</evidence>
<proteinExistence type="inferred from homology"/>
<comment type="caution">
    <text evidence="11">The sequence shown here is derived from an EMBL/GenBank/DDBJ whole genome shotgun (WGS) entry which is preliminary data.</text>
</comment>
<feature type="compositionally biased region" description="Polar residues" evidence="10">
    <location>
        <begin position="512"/>
        <end position="523"/>
    </location>
</feature>
<dbReference type="EMBL" id="LNIX01000007">
    <property type="protein sequence ID" value="OXA51780.1"/>
    <property type="molecule type" value="Genomic_DNA"/>
</dbReference>
<dbReference type="OrthoDB" id="9985088at2759"/>
<comment type="similarity">
    <text evidence="2 9">Belongs to the chondroitin N-acetylgalactosaminyltransferase family.</text>
</comment>
<dbReference type="PANTHER" id="PTHR12369:SF13">
    <property type="entry name" value="HEXOSYLTRANSFERASE"/>
    <property type="match status" value="1"/>
</dbReference>
<evidence type="ECO:0000256" key="8">
    <source>
        <dbReference type="ARBA" id="ARBA00023136"/>
    </source>
</evidence>
<evidence type="ECO:0000256" key="7">
    <source>
        <dbReference type="ARBA" id="ARBA00023034"/>
    </source>
</evidence>
<feature type="region of interest" description="Disordered" evidence="10">
    <location>
        <begin position="584"/>
        <end position="609"/>
    </location>
</feature>
<feature type="region of interest" description="Disordered" evidence="10">
    <location>
        <begin position="23"/>
        <end position="57"/>
    </location>
</feature>
<dbReference type="EC" id="2.4.1.-" evidence="9"/>
<evidence type="ECO:0000256" key="3">
    <source>
        <dbReference type="ARBA" id="ARBA00022679"/>
    </source>
</evidence>
<organism evidence="11 12">
    <name type="scientific">Folsomia candida</name>
    <name type="common">Springtail</name>
    <dbReference type="NCBI Taxonomy" id="158441"/>
    <lineage>
        <taxon>Eukaryota</taxon>
        <taxon>Metazoa</taxon>
        <taxon>Ecdysozoa</taxon>
        <taxon>Arthropoda</taxon>
        <taxon>Hexapoda</taxon>
        <taxon>Collembola</taxon>
        <taxon>Entomobryomorpha</taxon>
        <taxon>Isotomoidea</taxon>
        <taxon>Isotomidae</taxon>
        <taxon>Proisotominae</taxon>
        <taxon>Folsomia</taxon>
    </lineage>
</organism>
<keyword evidence="6" id="KW-1133">Transmembrane helix</keyword>
<keyword evidence="12" id="KW-1185">Reference proteome</keyword>
<feature type="region of interest" description="Disordered" evidence="10">
    <location>
        <begin position="512"/>
        <end position="545"/>
    </location>
</feature>
<evidence type="ECO:0000256" key="5">
    <source>
        <dbReference type="ARBA" id="ARBA00022968"/>
    </source>
</evidence>
<keyword evidence="7 9" id="KW-0333">Golgi apparatus</keyword>
<dbReference type="GO" id="GO:0032580">
    <property type="term" value="C:Golgi cisterna membrane"/>
    <property type="evidence" value="ECO:0007669"/>
    <property type="project" value="UniProtKB-SubCell"/>
</dbReference>
<dbReference type="InterPro" id="IPR051227">
    <property type="entry name" value="CS_glycosyltransferase"/>
</dbReference>
<evidence type="ECO:0000313" key="11">
    <source>
        <dbReference type="EMBL" id="OXA51780.1"/>
    </source>
</evidence>
<accession>A0A226E3C7</accession>
<dbReference type="GO" id="GO:0047238">
    <property type="term" value="F:glucuronosyl-N-acetylgalactosaminyl-proteoglycan 4-beta-N-acetylgalactosaminyltransferase activity"/>
    <property type="evidence" value="ECO:0007669"/>
    <property type="project" value="TreeGrafter"/>
</dbReference>
<evidence type="ECO:0000256" key="10">
    <source>
        <dbReference type="SAM" id="MobiDB-lite"/>
    </source>
</evidence>
<evidence type="ECO:0000313" key="12">
    <source>
        <dbReference type="Proteomes" id="UP000198287"/>
    </source>
</evidence>
<keyword evidence="8" id="KW-0472">Membrane</keyword>
<keyword evidence="4" id="KW-0812">Transmembrane</keyword>
<evidence type="ECO:0000256" key="2">
    <source>
        <dbReference type="ARBA" id="ARBA00009239"/>
    </source>
</evidence>
<sequence length="1366" mass="154062">MNRGCSSTGMHSRGRTASVVQLLDNQDDDRQNRNVEQPEASTSSIGGKNNNWGTTGGNIVRERPIYFVDKTTESFEDAMSRCTSPENMFVVLNEKLKTFDRYRIGDPRLYSSLCDAAQFIQVFCDDKNRAASQNMLKDNGVVASLVESLVAIFESHLEDQVSPLRYEKLTKCWSQICSALWNCVDNPTNERNQKFVFGKLLYKLDKIMEFVENSAQSFEIQTEAYVVTIIQLLKALIVDNSTTLEILSSRTGLVDCLLESFRLRLEMNRLDPVMWKSVDLMAWVLSLIFQYENDALIKKGSTTDDSFMEKLKIDCKLSSLVEPCCSFLDKTEDMENPQSIGTILFLASIFSRNLDNVLQFNNCKGSQVILKIQGASHHPAPVKQSLGLLMNILTCQSKQLRTVAKEYEFQRPSPINDEFICPYDEITPPQSIQANNFPSKHGINRMSTPSRLPQEQVSLKSNRSYIGPSRPRRFSPIFTNSFSRNSPSKFSDTQSRISRYRTPSTFTGIVTQRSNFDTESSSGRPARNDVATSIRGSQSRHRHELPSHINTIPRAFVEPHQHKKSNGTMANEISALGLVDMIRGDGSKKSREPMPQSVSNGKKASSRNHSKEGLCLGITFGIALIPLLESDCDSPVSTELDNHVIQTRNGFSAESRQKSSSAESFPSAKMLRPRFYSTELGLRKKLVAGIIVTDYAQQENLVAINKTLAPFVNQLLFFVVGQEASQRAKSLGLGGVVTLTFKQNGDFISLIGSSKLGVSHYNHVGLMAIKYLGEKLTDHYDFFFLGLDFIHVNGRNLQKAVNQFTISQDVFWGDSSEETACSLEKGLVYSRSILRKLSVRLDRCFVSTMLKAKDSLKNCYQYTFGSLQCSETLQAQKFVTVSTTDVDKFSSAISIGPVSSSSEMYWIHLIISKNRDEKIDEKITNLSAILNRMNLQVPEGYQTTNSWPPGIPNPHRPQSRFDVLKWKFFTSTNLYPQDDHITDVSLKGVDKMDVSLVINNSALHLSRIRHQRAESFSFQYGYRRLDETRGMEYILDFLDSTGTLIRTESLRPISKVEIVPMPFVTENRRVTIVVPVTSQDLQYNETDAFLTNYFNAVDKNSNSVVVIAIVMMADGTLSPSDLVKLQNYKRMIALHNTKHNSKNDSDVVKPSTIRAGHVIVNPRQLFKSSSRHYTLSVFDMLSNQILSSNTLVLALDVFVEIKEEFLNRCRINTILNSQIFSPMPFIEYDPKVSGSRVSNSSKPVKLEIHKSTGYFDPDSFNFISFFIGDYLTARKQSRPQPSHSRASQPSTNGILQLSRLFLDGSQNSQLHFLRAPEPTLIIRFDDNLYSNCSQENRDCLRRKWGSKASLAKLILDSQKPMVDQSL</sequence>
<dbReference type="STRING" id="158441.A0A226E3C7"/>
<keyword evidence="5 9" id="KW-0735">Signal-anchor</keyword>
<evidence type="ECO:0000256" key="9">
    <source>
        <dbReference type="RuleBase" id="RU364016"/>
    </source>
</evidence>
<evidence type="ECO:0000256" key="6">
    <source>
        <dbReference type="ARBA" id="ARBA00022989"/>
    </source>
</evidence>
<gene>
    <name evidence="11" type="ORF">Fcan01_13499</name>
</gene>
<reference evidence="11 12" key="1">
    <citation type="submission" date="2015-12" db="EMBL/GenBank/DDBJ databases">
        <title>The genome of Folsomia candida.</title>
        <authorList>
            <person name="Faddeeva A."/>
            <person name="Derks M.F."/>
            <person name="Anvar Y."/>
            <person name="Smit S."/>
            <person name="Van Straalen N."/>
            <person name="Roelofs D."/>
        </authorList>
    </citation>
    <scope>NUCLEOTIDE SEQUENCE [LARGE SCALE GENOMIC DNA]</scope>
    <source>
        <strain evidence="11 12">VU population</strain>
        <tissue evidence="11">Whole body</tissue>
    </source>
</reference>